<dbReference type="AlphaFoldDB" id="A0A7D6V8W3"/>
<dbReference type="RefSeq" id="WP_181581810.1">
    <property type="nucleotide sequence ID" value="NZ_CP059399.1"/>
</dbReference>
<evidence type="ECO:0000313" key="3">
    <source>
        <dbReference type="Proteomes" id="UP000515512"/>
    </source>
</evidence>
<protein>
    <submittedName>
        <fullName evidence="2">Uncharacterized protein</fullName>
    </submittedName>
</protein>
<organism evidence="2 3">
    <name type="scientific">Nocardia huaxiensis</name>
    <dbReference type="NCBI Taxonomy" id="2755382"/>
    <lineage>
        <taxon>Bacteria</taxon>
        <taxon>Bacillati</taxon>
        <taxon>Actinomycetota</taxon>
        <taxon>Actinomycetes</taxon>
        <taxon>Mycobacteriales</taxon>
        <taxon>Nocardiaceae</taxon>
        <taxon>Nocardia</taxon>
    </lineage>
</organism>
<dbReference type="EMBL" id="CP059399">
    <property type="protein sequence ID" value="QLY30612.1"/>
    <property type="molecule type" value="Genomic_DNA"/>
</dbReference>
<proteinExistence type="predicted"/>
<name>A0A7D6V8W3_9NOCA</name>
<dbReference type="Pfam" id="PF20060">
    <property type="entry name" value="DUF6459"/>
    <property type="match status" value="1"/>
</dbReference>
<gene>
    <name evidence="2" type="ORF">H0264_36820</name>
</gene>
<keyword evidence="3" id="KW-1185">Reference proteome</keyword>
<sequence length="128" mass="13480">MARKTQPLKPSQPAKTSDSRELAAAAAQFARAVLRVALEVLDGRRSAAQLGSLAETTVIAAVRTLAVSGTAPGHELGVATLTRVDVIMSDSGTAEVCAGYDRGTRHFALAARIVHGRSGWRLSAFRVR</sequence>
<dbReference type="Proteomes" id="UP000515512">
    <property type="component" value="Chromosome"/>
</dbReference>
<dbReference type="KEGG" id="nhu:H0264_36820"/>
<dbReference type="InterPro" id="IPR045596">
    <property type="entry name" value="DUF6459"/>
</dbReference>
<feature type="region of interest" description="Disordered" evidence="1">
    <location>
        <begin position="1"/>
        <end position="20"/>
    </location>
</feature>
<accession>A0A7D6V8W3</accession>
<evidence type="ECO:0000256" key="1">
    <source>
        <dbReference type="SAM" id="MobiDB-lite"/>
    </source>
</evidence>
<evidence type="ECO:0000313" key="2">
    <source>
        <dbReference type="EMBL" id="QLY30612.1"/>
    </source>
</evidence>
<reference evidence="2 3" key="1">
    <citation type="submission" date="2020-07" db="EMBL/GenBank/DDBJ databases">
        <authorList>
            <person name="Zhuang K."/>
            <person name="Ran Y."/>
        </authorList>
    </citation>
    <scope>NUCLEOTIDE SEQUENCE [LARGE SCALE GENOMIC DNA]</scope>
    <source>
        <strain evidence="2 3">WCH-YHL-001</strain>
    </source>
</reference>